<keyword evidence="1" id="KW-1133">Transmembrane helix</keyword>
<evidence type="ECO:0000256" key="1">
    <source>
        <dbReference type="SAM" id="Phobius"/>
    </source>
</evidence>
<proteinExistence type="predicted"/>
<evidence type="ECO:0000313" key="2">
    <source>
        <dbReference type="EMBL" id="ETO10008.1"/>
    </source>
</evidence>
<feature type="transmembrane region" description="Helical" evidence="1">
    <location>
        <begin position="169"/>
        <end position="192"/>
    </location>
</feature>
<feature type="transmembrane region" description="Helical" evidence="1">
    <location>
        <begin position="118"/>
        <end position="140"/>
    </location>
</feature>
<keyword evidence="1" id="KW-0812">Transmembrane</keyword>
<dbReference type="EMBL" id="ASPP01023728">
    <property type="protein sequence ID" value="ETO10008.1"/>
    <property type="molecule type" value="Genomic_DNA"/>
</dbReference>
<keyword evidence="1" id="KW-0472">Membrane</keyword>
<comment type="caution">
    <text evidence="2">The sequence shown here is derived from an EMBL/GenBank/DDBJ whole genome shotgun (WGS) entry which is preliminary data.</text>
</comment>
<keyword evidence="3" id="KW-1185">Reference proteome</keyword>
<accession>X6M7P9</accession>
<evidence type="ECO:0000313" key="3">
    <source>
        <dbReference type="Proteomes" id="UP000023152"/>
    </source>
</evidence>
<protein>
    <submittedName>
        <fullName evidence="2">Uncharacterized protein</fullName>
    </submittedName>
</protein>
<feature type="transmembrane region" description="Helical" evidence="1">
    <location>
        <begin position="147"/>
        <end position="163"/>
    </location>
</feature>
<dbReference type="Proteomes" id="UP000023152">
    <property type="component" value="Unassembled WGS sequence"/>
</dbReference>
<dbReference type="AlphaFoldDB" id="X6M7P9"/>
<reference evidence="2 3" key="1">
    <citation type="journal article" date="2013" name="Curr. Biol.">
        <title>The Genome of the Foraminiferan Reticulomyxa filosa.</title>
        <authorList>
            <person name="Glockner G."/>
            <person name="Hulsmann N."/>
            <person name="Schleicher M."/>
            <person name="Noegel A.A."/>
            <person name="Eichinger L."/>
            <person name="Gallinger C."/>
            <person name="Pawlowski J."/>
            <person name="Sierra R."/>
            <person name="Euteneuer U."/>
            <person name="Pillet L."/>
            <person name="Moustafa A."/>
            <person name="Platzer M."/>
            <person name="Groth M."/>
            <person name="Szafranski K."/>
            <person name="Schliwa M."/>
        </authorList>
    </citation>
    <scope>NUCLEOTIDE SEQUENCE [LARGE SCALE GENOMIC DNA]</scope>
</reference>
<name>X6M7P9_RETFI</name>
<sequence length="262" mass="30942">MLFVSLKAWKSYIVVLLLLLLVFYEFLGSVELLELQRFLEEGPDTILRLACANHEMGYLNEYLSKEQESLYRHVTWRSLRQAGKSSLVRTFWKWYLERWNYAKAEYLGSWKSECDGQYIILFIRAALVFLLTFVMGPIYFLSRIVRFFSPAIFIIYLSWFHLWSHVTSFQLAITCLYILLLIILCLSFIPVLRIHFLLWHVNPGGHYISVNNISLSIRQRYTKLQSFSAQETLLMRLFGRDITAVVNAYLPKFGDFDLDEDV</sequence>
<gene>
    <name evidence="2" type="ORF">RFI_27370</name>
</gene>
<organism evidence="2 3">
    <name type="scientific">Reticulomyxa filosa</name>
    <dbReference type="NCBI Taxonomy" id="46433"/>
    <lineage>
        <taxon>Eukaryota</taxon>
        <taxon>Sar</taxon>
        <taxon>Rhizaria</taxon>
        <taxon>Retaria</taxon>
        <taxon>Foraminifera</taxon>
        <taxon>Monothalamids</taxon>
        <taxon>Reticulomyxidae</taxon>
        <taxon>Reticulomyxa</taxon>
    </lineage>
</organism>
<feature type="transmembrane region" description="Helical" evidence="1">
    <location>
        <begin position="12"/>
        <end position="30"/>
    </location>
</feature>